<organism evidence="2 3">
    <name type="scientific">Candidatus Nanosyncoccus alces</name>
    <dbReference type="NCBI Taxonomy" id="2171997"/>
    <lineage>
        <taxon>Bacteria</taxon>
        <taxon>Candidatus Saccharimonadota</taxon>
        <taxon>Candidatus Nanosyncoccalia</taxon>
        <taxon>Candidatus Nanosyncoccales</taxon>
        <taxon>Candidatus Nanosyncoccaceae</taxon>
        <taxon>Candidatus Nanosyncoccus</taxon>
    </lineage>
</organism>
<reference evidence="2 3" key="1">
    <citation type="journal article" date="2018" name="bioRxiv">
        <title>Evidence of independent acquisition and adaption of ultra-small bacteria to human hosts across the highly diverse yet reduced genomes of the phylum Saccharibacteria.</title>
        <authorList>
            <person name="McLean J.S."/>
            <person name="Bor B."/>
            <person name="To T.T."/>
            <person name="Liu Q."/>
            <person name="Kearns K.A."/>
            <person name="Solden L.M."/>
            <person name="Wrighton K.C."/>
            <person name="He X."/>
            <person name="Shi W."/>
        </authorList>
    </citation>
    <scope>NUCLEOTIDE SEQUENCE [LARGE SCALE GENOMIC DNA]</scope>
    <source>
        <strain evidence="2 3">TM7_G3_2_Rum_HOT_351B</strain>
    </source>
</reference>
<keyword evidence="1" id="KW-0472">Membrane</keyword>
<evidence type="ECO:0000313" key="2">
    <source>
        <dbReference type="EMBL" id="RYC75001.1"/>
    </source>
</evidence>
<gene>
    <name evidence="2" type="ORF">G3RUM_00282</name>
</gene>
<evidence type="ECO:0000313" key="3">
    <source>
        <dbReference type="Proteomes" id="UP001191019"/>
    </source>
</evidence>
<name>A0ABY0FMA2_9BACT</name>
<sequence length="162" mass="18426">MMGKNTKIKLTIACCIIVATLGIISVLLIDYFTDKSNYTTIDNFNDYYYSVPQKTKNLIFSTLNNTIRKNVSGDIPTDGAIIRSAEPYLYDYNINYDGYSGEFIVDIPAIQQSYLVNFNFNEDPEAFTGGYEVLIYCISGNKMIYPDFGCEEDLPFIKEAER</sequence>
<reference evidence="2 3" key="2">
    <citation type="journal article" date="2020" name="Cell Rep.">
        <title>Acquisition and Adaptation of Ultra-small Parasitic Reduced Genome Bacteria to Mammalian Hosts.</title>
        <authorList>
            <person name="McLean J.S."/>
            <person name="Bor B."/>
            <person name="Kerns K.A."/>
            <person name="Liu Q."/>
            <person name="To T.T."/>
            <person name="Solden L."/>
            <person name="Hendrickson E.L."/>
            <person name="Wrighton K."/>
            <person name="Shi W."/>
            <person name="He X."/>
        </authorList>
    </citation>
    <scope>NUCLEOTIDE SEQUENCE [LARGE SCALE GENOMIC DNA]</scope>
    <source>
        <strain evidence="2 3">TM7_G3_2_Rum_HOT_351B</strain>
    </source>
</reference>
<accession>A0ABY0FMA2</accession>
<protein>
    <recommendedName>
        <fullName evidence="4">DUF4830 domain-containing protein</fullName>
    </recommendedName>
</protein>
<evidence type="ECO:0000256" key="1">
    <source>
        <dbReference type="SAM" id="Phobius"/>
    </source>
</evidence>
<keyword evidence="3" id="KW-1185">Reference proteome</keyword>
<keyword evidence="1" id="KW-1133">Transmembrane helix</keyword>
<dbReference type="EMBL" id="PRLM01000002">
    <property type="protein sequence ID" value="RYC75001.1"/>
    <property type="molecule type" value="Genomic_DNA"/>
</dbReference>
<comment type="caution">
    <text evidence="2">The sequence shown here is derived from an EMBL/GenBank/DDBJ whole genome shotgun (WGS) entry which is preliminary data.</text>
</comment>
<proteinExistence type="predicted"/>
<keyword evidence="1" id="KW-0812">Transmembrane</keyword>
<evidence type="ECO:0008006" key="4">
    <source>
        <dbReference type="Google" id="ProtNLM"/>
    </source>
</evidence>
<feature type="transmembrane region" description="Helical" evidence="1">
    <location>
        <begin position="12"/>
        <end position="32"/>
    </location>
</feature>
<dbReference type="Proteomes" id="UP001191019">
    <property type="component" value="Unassembled WGS sequence"/>
</dbReference>